<dbReference type="PANTHER" id="PTHR46411:SF2">
    <property type="entry name" value="AAA+ ATPASE DOMAIN-CONTAINING PROTEIN"/>
    <property type="match status" value="1"/>
</dbReference>
<evidence type="ECO:0000313" key="4">
    <source>
        <dbReference type="Proteomes" id="UP001322138"/>
    </source>
</evidence>
<dbReference type="InterPro" id="IPR027417">
    <property type="entry name" value="P-loop_NTPase"/>
</dbReference>
<protein>
    <recommendedName>
        <fullName evidence="2">DUF7025 domain-containing protein</fullName>
    </recommendedName>
</protein>
<feature type="region of interest" description="Disordered" evidence="1">
    <location>
        <begin position="608"/>
        <end position="706"/>
    </location>
</feature>
<name>A0ABR0FRW8_9PEZI</name>
<feature type="domain" description="DUF7025" evidence="2">
    <location>
        <begin position="159"/>
        <end position="246"/>
    </location>
</feature>
<dbReference type="Gene3D" id="3.40.50.300">
    <property type="entry name" value="P-loop containing nucleotide triphosphate hydrolases"/>
    <property type="match status" value="1"/>
</dbReference>
<proteinExistence type="predicted"/>
<keyword evidence="4" id="KW-1185">Reference proteome</keyword>
<sequence length="706" mass="80162">MARCAPSRGRSKADGSNRVQVFHYEPDTSDFYSDSSDYVEHNARSPSFLSRVFKPKKVWQDAAVQVYKRHQGDNLYIHKVRLQSPQLKKALKGLLERYGLVYRDDSVMVESLAPHRALFFVRHHVAELAKMSKDDETRAHCSLLSGIIQEIFKDKFEEIETLNREEKITFELLWTLYPEGSIFGTQLADEVPRAYKVNKITLTKDKVEIKCETIMFSGYSFRRYFWDVGIERFDGEIDRLQIPIIPYIDLECNKGLCDRLIQRGRKALDFQVPRYMEYDPEACRDDAVASPWVWKGSDHKLEKEKVVVDFFLLRKRVPYRSAHELLPGYNTGTRMGAKEFRRATPEEMDHSRRVVMKSADNFLIMSPYVSGFSLSKRTCADFELDALKPIERDRNAMEKVIFDDTKKAILKTLVENQKLTAQNQDGRNRALVISISGPSGSGKTLLAESVAAFTGQPLLKHWDIMRDTFEEARDWDGCILVEKPSLGPWRTQFDANAFVKELENFNGIVIVTSPDKQFVSPAIASRAQLHIDLRYPSFFERKRLWELFNDQLPNDVGKLTSSELEQLAAHPTNGYAIKNLLDVSAAWYRSLHRPISLDMIVKLRGDTALPGGGGPPPPPPPPAGIAWPRSGPAVPSGMGGRVHGPPLRPIGTVVHTSPPRESKKKVRRNILVSDDDNDSESEQSIGTLSSEDDDKVLESDSDTSRD</sequence>
<feature type="compositionally biased region" description="Basic and acidic residues" evidence="1">
    <location>
        <begin position="696"/>
        <end position="706"/>
    </location>
</feature>
<gene>
    <name evidence="3" type="ORF">QC761_208360</name>
</gene>
<dbReference type="Pfam" id="PF22942">
    <property type="entry name" value="DUF7025"/>
    <property type="match status" value="1"/>
</dbReference>
<dbReference type="InterPro" id="IPR054289">
    <property type="entry name" value="DUF7025"/>
</dbReference>
<feature type="compositionally biased region" description="Pro residues" evidence="1">
    <location>
        <begin position="613"/>
        <end position="623"/>
    </location>
</feature>
<dbReference type="RefSeq" id="XP_062735174.1">
    <property type="nucleotide sequence ID" value="XM_062876574.1"/>
</dbReference>
<dbReference type="PANTHER" id="PTHR46411">
    <property type="entry name" value="FAMILY ATPASE, PUTATIVE-RELATED"/>
    <property type="match status" value="1"/>
</dbReference>
<dbReference type="SUPFAM" id="SSF52540">
    <property type="entry name" value="P-loop containing nucleoside triphosphate hydrolases"/>
    <property type="match status" value="1"/>
</dbReference>
<dbReference type="Proteomes" id="UP001322138">
    <property type="component" value="Unassembled WGS sequence"/>
</dbReference>
<evidence type="ECO:0000256" key="1">
    <source>
        <dbReference type="SAM" id="MobiDB-lite"/>
    </source>
</evidence>
<reference evidence="3 4" key="1">
    <citation type="journal article" date="2023" name="bioRxiv">
        <title>High-quality genome assemblies of four members of thePodospora anserinaspecies complex.</title>
        <authorList>
            <person name="Ament-Velasquez S.L."/>
            <person name="Vogan A.A."/>
            <person name="Wallerman O."/>
            <person name="Hartmann F."/>
            <person name="Gautier V."/>
            <person name="Silar P."/>
            <person name="Giraud T."/>
            <person name="Johannesson H."/>
        </authorList>
    </citation>
    <scope>NUCLEOTIDE SEQUENCE [LARGE SCALE GENOMIC DNA]</scope>
    <source>
        <strain evidence="3 4">CBS 112042</strain>
    </source>
</reference>
<dbReference type="GeneID" id="87896056"/>
<comment type="caution">
    <text evidence="3">The sequence shown here is derived from an EMBL/GenBank/DDBJ whole genome shotgun (WGS) entry which is preliminary data.</text>
</comment>
<dbReference type="EMBL" id="JAFFGZ010000004">
    <property type="protein sequence ID" value="KAK4646198.1"/>
    <property type="molecule type" value="Genomic_DNA"/>
</dbReference>
<organism evidence="3 4">
    <name type="scientific">Podospora bellae-mahoneyi</name>
    <dbReference type="NCBI Taxonomy" id="2093777"/>
    <lineage>
        <taxon>Eukaryota</taxon>
        <taxon>Fungi</taxon>
        <taxon>Dikarya</taxon>
        <taxon>Ascomycota</taxon>
        <taxon>Pezizomycotina</taxon>
        <taxon>Sordariomycetes</taxon>
        <taxon>Sordariomycetidae</taxon>
        <taxon>Sordariales</taxon>
        <taxon>Podosporaceae</taxon>
        <taxon>Podospora</taxon>
    </lineage>
</organism>
<accession>A0ABR0FRW8</accession>
<evidence type="ECO:0000259" key="2">
    <source>
        <dbReference type="Pfam" id="PF22942"/>
    </source>
</evidence>
<evidence type="ECO:0000313" key="3">
    <source>
        <dbReference type="EMBL" id="KAK4646198.1"/>
    </source>
</evidence>